<keyword evidence="3" id="KW-1185">Reference proteome</keyword>
<feature type="compositionally biased region" description="Low complexity" evidence="1">
    <location>
        <begin position="17"/>
        <end position="39"/>
    </location>
</feature>
<dbReference type="Proteomes" id="UP000540423">
    <property type="component" value="Unassembled WGS sequence"/>
</dbReference>
<name>A0A7X0HJ32_9ACTN</name>
<dbReference type="EMBL" id="JACHEM010000014">
    <property type="protein sequence ID" value="MBB6438594.1"/>
    <property type="molecule type" value="Genomic_DNA"/>
</dbReference>
<evidence type="ECO:0000313" key="2">
    <source>
        <dbReference type="EMBL" id="MBB6438594.1"/>
    </source>
</evidence>
<evidence type="ECO:0000313" key="3">
    <source>
        <dbReference type="Proteomes" id="UP000540423"/>
    </source>
</evidence>
<comment type="caution">
    <text evidence="2">The sequence shown here is derived from an EMBL/GenBank/DDBJ whole genome shotgun (WGS) entry which is preliminary data.</text>
</comment>
<gene>
    <name evidence="2" type="ORF">HNQ79_005106</name>
</gene>
<accession>A0A7X0HJ32</accession>
<protein>
    <submittedName>
        <fullName evidence="2">Uncharacterized protein</fullName>
    </submittedName>
</protein>
<feature type="region of interest" description="Disordered" evidence="1">
    <location>
        <begin position="17"/>
        <end position="44"/>
    </location>
</feature>
<organism evidence="2 3">
    <name type="scientific">Streptomyces candidus</name>
    <dbReference type="NCBI Taxonomy" id="67283"/>
    <lineage>
        <taxon>Bacteria</taxon>
        <taxon>Bacillati</taxon>
        <taxon>Actinomycetota</taxon>
        <taxon>Actinomycetes</taxon>
        <taxon>Kitasatosporales</taxon>
        <taxon>Streptomycetaceae</taxon>
        <taxon>Streptomyces</taxon>
    </lineage>
</organism>
<dbReference type="AlphaFoldDB" id="A0A7X0HJ32"/>
<reference evidence="2 3" key="1">
    <citation type="submission" date="2020-08" db="EMBL/GenBank/DDBJ databases">
        <title>Genomic Encyclopedia of Type Strains, Phase IV (KMG-IV): sequencing the most valuable type-strain genomes for metagenomic binning, comparative biology and taxonomic classification.</title>
        <authorList>
            <person name="Goeker M."/>
        </authorList>
    </citation>
    <scope>NUCLEOTIDE SEQUENCE [LARGE SCALE GENOMIC DNA]</scope>
    <source>
        <strain evidence="2 3">DSM 40141</strain>
    </source>
</reference>
<sequence length="61" mass="6161">MPATTAVTVNASVKASRAAAITTSRSGGTRRAAAPGTASMLRSATVSRWAEAPRCASEALR</sequence>
<evidence type="ECO:0000256" key="1">
    <source>
        <dbReference type="SAM" id="MobiDB-lite"/>
    </source>
</evidence>
<proteinExistence type="predicted"/>